<name>A0A0C3FA80_PILCF</name>
<sequence length="282" mass="31741">MVIDCYCSPSQVVEVFSAGAPLLSYIELMEVYFVPPLDTVTSLKLESRQSQLSYTDFSHLMSHMRSLTHLSISAAIAGTSDLATAGHQSPRIELHSALSLYLDLSWTRHPSVGLGALYFLDLSALESLVIHGTGDRILEAFASHRHSYLSLRNLTLTSPYKDDYENFESTKVREFILLFPNIRDFTIDGIDPTFLRALCEAQTTDEFLWPPLSVITIKSDPGQRHLLTLNDIIHLVENRTTLGHPISRITLSSSAHIVRWAATRKEKERLKELVELEECQGK</sequence>
<reference evidence="2" key="2">
    <citation type="submission" date="2015-01" db="EMBL/GenBank/DDBJ databases">
        <title>Evolutionary Origins and Diversification of the Mycorrhizal Mutualists.</title>
        <authorList>
            <consortium name="DOE Joint Genome Institute"/>
            <consortium name="Mycorrhizal Genomics Consortium"/>
            <person name="Kohler A."/>
            <person name="Kuo A."/>
            <person name="Nagy L.G."/>
            <person name="Floudas D."/>
            <person name="Copeland A."/>
            <person name="Barry K.W."/>
            <person name="Cichocki N."/>
            <person name="Veneault-Fourrey C."/>
            <person name="LaButti K."/>
            <person name="Lindquist E.A."/>
            <person name="Lipzen A."/>
            <person name="Lundell T."/>
            <person name="Morin E."/>
            <person name="Murat C."/>
            <person name="Riley R."/>
            <person name="Ohm R."/>
            <person name="Sun H."/>
            <person name="Tunlid A."/>
            <person name="Henrissat B."/>
            <person name="Grigoriev I.V."/>
            <person name="Hibbett D.S."/>
            <person name="Martin F."/>
        </authorList>
    </citation>
    <scope>NUCLEOTIDE SEQUENCE [LARGE SCALE GENOMIC DNA]</scope>
    <source>
        <strain evidence="2">F 1598</strain>
    </source>
</reference>
<evidence type="ECO:0008006" key="3">
    <source>
        <dbReference type="Google" id="ProtNLM"/>
    </source>
</evidence>
<reference evidence="1 2" key="1">
    <citation type="submission" date="2014-04" db="EMBL/GenBank/DDBJ databases">
        <authorList>
            <consortium name="DOE Joint Genome Institute"/>
            <person name="Kuo A."/>
            <person name="Tarkka M."/>
            <person name="Buscot F."/>
            <person name="Kohler A."/>
            <person name="Nagy L.G."/>
            <person name="Floudas D."/>
            <person name="Copeland A."/>
            <person name="Barry K.W."/>
            <person name="Cichocki N."/>
            <person name="Veneault-Fourrey C."/>
            <person name="LaButti K."/>
            <person name="Lindquist E.A."/>
            <person name="Lipzen A."/>
            <person name="Lundell T."/>
            <person name="Morin E."/>
            <person name="Murat C."/>
            <person name="Sun H."/>
            <person name="Tunlid A."/>
            <person name="Henrissat B."/>
            <person name="Grigoriev I.V."/>
            <person name="Hibbett D.S."/>
            <person name="Martin F."/>
            <person name="Nordberg H.P."/>
            <person name="Cantor M.N."/>
            <person name="Hua S.X."/>
        </authorList>
    </citation>
    <scope>NUCLEOTIDE SEQUENCE [LARGE SCALE GENOMIC DNA]</scope>
    <source>
        <strain evidence="1 2">F 1598</strain>
    </source>
</reference>
<gene>
    <name evidence="1" type="ORF">PILCRDRAFT_826027</name>
</gene>
<dbReference type="Proteomes" id="UP000054166">
    <property type="component" value="Unassembled WGS sequence"/>
</dbReference>
<evidence type="ECO:0000313" key="2">
    <source>
        <dbReference type="Proteomes" id="UP000054166"/>
    </source>
</evidence>
<dbReference type="AlphaFoldDB" id="A0A0C3FA80"/>
<dbReference type="EMBL" id="KN833031">
    <property type="protein sequence ID" value="KIM76819.1"/>
    <property type="molecule type" value="Genomic_DNA"/>
</dbReference>
<evidence type="ECO:0000313" key="1">
    <source>
        <dbReference type="EMBL" id="KIM76819.1"/>
    </source>
</evidence>
<protein>
    <recommendedName>
        <fullName evidence="3">F-box domain-containing protein</fullName>
    </recommendedName>
</protein>
<dbReference type="HOGENOM" id="CLU_987359_0_0_1"/>
<dbReference type="InParanoid" id="A0A0C3FA80"/>
<dbReference type="Gene3D" id="3.80.10.10">
    <property type="entry name" value="Ribonuclease Inhibitor"/>
    <property type="match status" value="1"/>
</dbReference>
<organism evidence="1 2">
    <name type="scientific">Piloderma croceum (strain F 1598)</name>
    <dbReference type="NCBI Taxonomy" id="765440"/>
    <lineage>
        <taxon>Eukaryota</taxon>
        <taxon>Fungi</taxon>
        <taxon>Dikarya</taxon>
        <taxon>Basidiomycota</taxon>
        <taxon>Agaricomycotina</taxon>
        <taxon>Agaricomycetes</taxon>
        <taxon>Agaricomycetidae</taxon>
        <taxon>Atheliales</taxon>
        <taxon>Atheliaceae</taxon>
        <taxon>Piloderma</taxon>
    </lineage>
</organism>
<accession>A0A0C3FA80</accession>
<proteinExistence type="predicted"/>
<keyword evidence="2" id="KW-1185">Reference proteome</keyword>
<dbReference type="InterPro" id="IPR032675">
    <property type="entry name" value="LRR_dom_sf"/>
</dbReference>